<sequence length="40" mass="4580">MVNKLLKLLKQDHNQKKSTTCCKVKIEEVEPKTSCCSSKE</sequence>
<dbReference type="EMBL" id="JAUSUP010000003">
    <property type="protein sequence ID" value="MDQ0351697.1"/>
    <property type="molecule type" value="Genomic_DNA"/>
</dbReference>
<name>A0ABU0DTB4_9BACI</name>
<protein>
    <submittedName>
        <fullName evidence="1">Uncharacterized protein</fullName>
    </submittedName>
</protein>
<accession>A0ABU0DTB4</accession>
<keyword evidence="2" id="KW-1185">Reference proteome</keyword>
<dbReference type="Proteomes" id="UP001236723">
    <property type="component" value="Unassembled WGS sequence"/>
</dbReference>
<reference evidence="1 2" key="1">
    <citation type="submission" date="2023-07" db="EMBL/GenBank/DDBJ databases">
        <title>Genomic Encyclopedia of Type Strains, Phase IV (KMG-IV): sequencing the most valuable type-strain genomes for metagenomic binning, comparative biology and taxonomic classification.</title>
        <authorList>
            <person name="Goeker M."/>
        </authorList>
    </citation>
    <scope>NUCLEOTIDE SEQUENCE [LARGE SCALE GENOMIC DNA]</scope>
    <source>
        <strain evidence="1 2">DSM 15448</strain>
    </source>
</reference>
<organism evidence="1 2">
    <name type="scientific">Alkalibacillus filiformis</name>
    <dbReference type="NCBI Taxonomy" id="200990"/>
    <lineage>
        <taxon>Bacteria</taxon>
        <taxon>Bacillati</taxon>
        <taxon>Bacillota</taxon>
        <taxon>Bacilli</taxon>
        <taxon>Bacillales</taxon>
        <taxon>Bacillaceae</taxon>
        <taxon>Alkalibacillus</taxon>
    </lineage>
</organism>
<proteinExistence type="predicted"/>
<evidence type="ECO:0000313" key="2">
    <source>
        <dbReference type="Proteomes" id="UP001236723"/>
    </source>
</evidence>
<gene>
    <name evidence="1" type="ORF">J2R98_001514</name>
</gene>
<comment type="caution">
    <text evidence="1">The sequence shown here is derived from an EMBL/GenBank/DDBJ whole genome shotgun (WGS) entry which is preliminary data.</text>
</comment>
<evidence type="ECO:0000313" key="1">
    <source>
        <dbReference type="EMBL" id="MDQ0351697.1"/>
    </source>
</evidence>